<evidence type="ECO:0000256" key="3">
    <source>
        <dbReference type="SAM" id="MobiDB-lite"/>
    </source>
</evidence>
<dbReference type="GO" id="GO:0006338">
    <property type="term" value="P:chromatin remodeling"/>
    <property type="evidence" value="ECO:0007669"/>
    <property type="project" value="UniProtKB-ARBA"/>
</dbReference>
<dbReference type="Pfam" id="PF00176">
    <property type="entry name" value="SNF2-rel_dom"/>
    <property type="match status" value="1"/>
</dbReference>
<dbReference type="Gene3D" id="1.20.5.170">
    <property type="match status" value="1"/>
</dbReference>
<evidence type="ECO:0000256" key="1">
    <source>
        <dbReference type="ARBA" id="ARBA00022741"/>
    </source>
</evidence>
<keyword evidence="1" id="KW-0547">Nucleotide-binding</keyword>
<dbReference type="OrthoDB" id="5857104at2759"/>
<feature type="domain" description="HSA" evidence="4">
    <location>
        <begin position="24"/>
        <end position="96"/>
    </location>
</feature>
<dbReference type="SUPFAM" id="SSF52540">
    <property type="entry name" value="P-loop containing nucleoside triphosphate hydrolases"/>
    <property type="match status" value="1"/>
</dbReference>
<dbReference type="InterPro" id="IPR014012">
    <property type="entry name" value="HSA_dom"/>
</dbReference>
<dbReference type="STRING" id="436010.A0A166DYC3"/>
<dbReference type="EMBL" id="KV417607">
    <property type="protein sequence ID" value="KZP15199.1"/>
    <property type="molecule type" value="Genomic_DNA"/>
</dbReference>
<reference evidence="5 6" key="1">
    <citation type="journal article" date="2016" name="Mol. Biol. Evol.">
        <title>Comparative Genomics of Early-Diverging Mushroom-Forming Fungi Provides Insights into the Origins of Lignocellulose Decay Capabilities.</title>
        <authorList>
            <person name="Nagy L.G."/>
            <person name="Riley R."/>
            <person name="Tritt A."/>
            <person name="Adam C."/>
            <person name="Daum C."/>
            <person name="Floudas D."/>
            <person name="Sun H."/>
            <person name="Yadav J.S."/>
            <person name="Pangilinan J."/>
            <person name="Larsson K.H."/>
            <person name="Matsuura K."/>
            <person name="Barry K."/>
            <person name="Labutti K."/>
            <person name="Kuo R."/>
            <person name="Ohm R.A."/>
            <person name="Bhattacharya S.S."/>
            <person name="Shirouzu T."/>
            <person name="Yoshinaga Y."/>
            <person name="Martin F.M."/>
            <person name="Grigoriev I.V."/>
            <person name="Hibbett D.S."/>
        </authorList>
    </citation>
    <scope>NUCLEOTIDE SEQUENCE [LARGE SCALE GENOMIC DNA]</scope>
    <source>
        <strain evidence="5 6">CBS 109695</strain>
    </source>
</reference>
<evidence type="ECO:0000313" key="5">
    <source>
        <dbReference type="EMBL" id="KZP15199.1"/>
    </source>
</evidence>
<feature type="region of interest" description="Disordered" evidence="3">
    <location>
        <begin position="1"/>
        <end position="30"/>
    </location>
</feature>
<dbReference type="InterPro" id="IPR038718">
    <property type="entry name" value="SNF2-like_sf"/>
</dbReference>
<dbReference type="Gene3D" id="3.40.50.10810">
    <property type="entry name" value="Tandem AAA-ATPase domain"/>
    <property type="match status" value="1"/>
</dbReference>
<sequence>MNRSRASHARQPAPAQSRRLQAQAKADRERWAKHKHVEQLSVITNHGKEVSAANRGAQARVLRLGRDLLQFHSHSGKEEQNRIERLAKERLQALKNDDEEAHMKLINTAKLDTPITRPLKQTKSGFFDVEGGPASEATFGAVVAADGVVEDKTKVDYYTIAHKISERVTRQSTILAGGTLKKCQIKGLQWMASLYNSRLDSILADDVLSAGPIGLGKTIQTISLIAFLVESKRQPGPYLIIVPLSTMTNWSSEFTKWAPGFIMVSYKGNPAQRRLLQGYLRVGHF</sequence>
<dbReference type="InterPro" id="IPR027417">
    <property type="entry name" value="P-loop_NTPase"/>
</dbReference>
<organism evidence="5 6">
    <name type="scientific">Athelia psychrophila</name>
    <dbReference type="NCBI Taxonomy" id="1759441"/>
    <lineage>
        <taxon>Eukaryota</taxon>
        <taxon>Fungi</taxon>
        <taxon>Dikarya</taxon>
        <taxon>Basidiomycota</taxon>
        <taxon>Agaricomycotina</taxon>
        <taxon>Agaricomycetes</taxon>
        <taxon>Agaricomycetidae</taxon>
        <taxon>Atheliales</taxon>
        <taxon>Atheliaceae</taxon>
        <taxon>Athelia</taxon>
    </lineage>
</organism>
<evidence type="ECO:0000256" key="2">
    <source>
        <dbReference type="ARBA" id="ARBA00022840"/>
    </source>
</evidence>
<name>A0A166DYC3_9AGAM</name>
<proteinExistence type="predicted"/>
<dbReference type="PROSITE" id="PS51204">
    <property type="entry name" value="HSA"/>
    <property type="match status" value="1"/>
</dbReference>
<accession>A0A166DYC3</accession>
<dbReference type="Proteomes" id="UP000076532">
    <property type="component" value="Unassembled WGS sequence"/>
</dbReference>
<dbReference type="AlphaFoldDB" id="A0A166DYC3"/>
<keyword evidence="2" id="KW-0067">ATP-binding</keyword>
<evidence type="ECO:0000259" key="4">
    <source>
        <dbReference type="PROSITE" id="PS51204"/>
    </source>
</evidence>
<dbReference type="Pfam" id="PF07529">
    <property type="entry name" value="HSA"/>
    <property type="match status" value="1"/>
</dbReference>
<gene>
    <name evidence="5" type="ORF">FIBSPDRAFT_959013</name>
</gene>
<protein>
    <recommendedName>
        <fullName evidence="4">HSA domain-containing protein</fullName>
    </recommendedName>
</protein>
<dbReference type="PANTHER" id="PTHR10799">
    <property type="entry name" value="SNF2/RAD54 HELICASE FAMILY"/>
    <property type="match status" value="1"/>
</dbReference>
<dbReference type="InterPro" id="IPR000330">
    <property type="entry name" value="SNF2_N"/>
</dbReference>
<keyword evidence="6" id="KW-1185">Reference proteome</keyword>
<dbReference type="GO" id="GO:0005524">
    <property type="term" value="F:ATP binding"/>
    <property type="evidence" value="ECO:0007669"/>
    <property type="project" value="InterPro"/>
</dbReference>
<evidence type="ECO:0000313" key="6">
    <source>
        <dbReference type="Proteomes" id="UP000076532"/>
    </source>
</evidence>